<evidence type="ECO:0000256" key="2">
    <source>
        <dbReference type="SAM" id="MobiDB-lite"/>
    </source>
</evidence>
<protein>
    <submittedName>
        <fullName evidence="3">Uncharacterized protein</fullName>
    </submittedName>
</protein>
<dbReference type="OrthoDB" id="6262482at2759"/>
<dbReference type="CDD" id="cd19941">
    <property type="entry name" value="TIL"/>
    <property type="match status" value="1"/>
</dbReference>
<dbReference type="Proteomes" id="UP001152320">
    <property type="component" value="Chromosome 16"/>
</dbReference>
<feature type="region of interest" description="Disordered" evidence="2">
    <location>
        <begin position="1"/>
        <end position="22"/>
    </location>
</feature>
<proteinExistence type="predicted"/>
<comment type="caution">
    <text evidence="3">The sequence shown here is derived from an EMBL/GenBank/DDBJ whole genome shotgun (WGS) entry which is preliminary data.</text>
</comment>
<evidence type="ECO:0000313" key="4">
    <source>
        <dbReference type="Proteomes" id="UP001152320"/>
    </source>
</evidence>
<evidence type="ECO:0000256" key="1">
    <source>
        <dbReference type="SAM" id="Coils"/>
    </source>
</evidence>
<reference evidence="3" key="1">
    <citation type="submission" date="2021-10" db="EMBL/GenBank/DDBJ databases">
        <title>Tropical sea cucumber genome reveals ecological adaptation and Cuvierian tubules defense mechanism.</title>
        <authorList>
            <person name="Chen T."/>
        </authorList>
    </citation>
    <scope>NUCLEOTIDE SEQUENCE</scope>
    <source>
        <strain evidence="3">Nanhai2018</strain>
        <tissue evidence="3">Muscle</tissue>
    </source>
</reference>
<dbReference type="EMBL" id="JAIZAY010000016">
    <property type="protein sequence ID" value="KAJ8026464.1"/>
    <property type="molecule type" value="Genomic_DNA"/>
</dbReference>
<name>A0A9Q1BI69_HOLLE</name>
<organism evidence="3 4">
    <name type="scientific">Holothuria leucospilota</name>
    <name type="common">Black long sea cucumber</name>
    <name type="synonym">Mertensiothuria leucospilota</name>
    <dbReference type="NCBI Taxonomy" id="206669"/>
    <lineage>
        <taxon>Eukaryota</taxon>
        <taxon>Metazoa</taxon>
        <taxon>Echinodermata</taxon>
        <taxon>Eleutherozoa</taxon>
        <taxon>Echinozoa</taxon>
        <taxon>Holothuroidea</taxon>
        <taxon>Aspidochirotacea</taxon>
        <taxon>Aspidochirotida</taxon>
        <taxon>Holothuriidae</taxon>
        <taxon>Holothuria</taxon>
    </lineage>
</organism>
<sequence>MSSETHPTTKQEYNPSRKAAAKPDQIRLNNDTYKKVKQHSAVLIQLQSTIISLTTEIKRLDRQLTTDTVPKHLQVQRNLPKLPGSLSCSEELRDSWNSLLLKAGKRLGQAWRQELSHQAKRQKDLYEENEKRAIADLENELQSVAHERRSLSIAQNLSKTKNKCYTSVLVTTKPSRRSLLLTSTSTAAKPESSETLESTIDPDSGPRNHWQSALETPTPTQPFETTNKQLTSEVQKLTSLTSSNKKTYLQSTTEAKDLWQSTTDKVRTAQQSKQKFTLGKESTARLTSATPASPPCAPNMVLGPSCDCERTCAHPTNCTSICNGTQTCVCPDGYLIQNNACVGQQECGCYYKKGERVIPVSFLNRLLCIFF</sequence>
<dbReference type="AlphaFoldDB" id="A0A9Q1BI69"/>
<feature type="region of interest" description="Disordered" evidence="2">
    <location>
        <begin position="270"/>
        <end position="291"/>
    </location>
</feature>
<feature type="region of interest" description="Disordered" evidence="2">
    <location>
        <begin position="180"/>
        <end position="227"/>
    </location>
</feature>
<gene>
    <name evidence="3" type="ORF">HOLleu_31286</name>
</gene>
<evidence type="ECO:0000313" key="3">
    <source>
        <dbReference type="EMBL" id="KAJ8026464.1"/>
    </source>
</evidence>
<keyword evidence="1" id="KW-0175">Coiled coil</keyword>
<keyword evidence="4" id="KW-1185">Reference proteome</keyword>
<feature type="coiled-coil region" evidence="1">
    <location>
        <begin position="112"/>
        <end position="154"/>
    </location>
</feature>
<feature type="compositionally biased region" description="Low complexity" evidence="2">
    <location>
        <begin position="215"/>
        <end position="226"/>
    </location>
</feature>
<accession>A0A9Q1BI69</accession>
<feature type="compositionally biased region" description="Polar residues" evidence="2">
    <location>
        <begin position="1"/>
        <end position="14"/>
    </location>
</feature>
<feature type="compositionally biased region" description="Low complexity" evidence="2">
    <location>
        <begin position="180"/>
        <end position="190"/>
    </location>
</feature>